<dbReference type="Gene3D" id="2.60.40.3170">
    <property type="match status" value="1"/>
</dbReference>
<dbReference type="GO" id="GO:0046856">
    <property type="term" value="P:phosphatidylinositol dephosphorylation"/>
    <property type="evidence" value="ECO:0007669"/>
    <property type="project" value="TreeGrafter"/>
</dbReference>
<dbReference type="GO" id="GO:0005783">
    <property type="term" value="C:endoplasmic reticulum"/>
    <property type="evidence" value="ECO:0007669"/>
    <property type="project" value="TreeGrafter"/>
</dbReference>
<dbReference type="GO" id="GO:0043812">
    <property type="term" value="F:phosphatidylinositol-4-phosphate phosphatase activity"/>
    <property type="evidence" value="ECO:0007669"/>
    <property type="project" value="TreeGrafter"/>
</dbReference>
<dbReference type="Proteomes" id="UP001237642">
    <property type="component" value="Unassembled WGS sequence"/>
</dbReference>
<comment type="caution">
    <text evidence="2">The sequence shown here is derived from an EMBL/GenBank/DDBJ whole genome shotgun (WGS) entry which is preliminary data.</text>
</comment>
<dbReference type="InterPro" id="IPR035979">
    <property type="entry name" value="RBD_domain_sf"/>
</dbReference>
<dbReference type="PROSITE" id="PS50275">
    <property type="entry name" value="SAC"/>
    <property type="match status" value="1"/>
</dbReference>
<name>A0AAD8MT82_9APIA</name>
<dbReference type="AlphaFoldDB" id="A0AAD8MT82"/>
<keyword evidence="3" id="KW-1185">Reference proteome</keyword>
<dbReference type="PANTHER" id="PTHR45662:SF10">
    <property type="entry name" value="PHOSPHOINOSITIDE PHOSPHATASE SAC8"/>
    <property type="match status" value="1"/>
</dbReference>
<accession>A0AAD8MT82</accession>
<dbReference type="Pfam" id="PF02383">
    <property type="entry name" value="Syja_N"/>
    <property type="match status" value="1"/>
</dbReference>
<dbReference type="GO" id="GO:0003676">
    <property type="term" value="F:nucleic acid binding"/>
    <property type="evidence" value="ECO:0007669"/>
    <property type="project" value="InterPro"/>
</dbReference>
<dbReference type="PANTHER" id="PTHR45662">
    <property type="entry name" value="PHOSPHATIDYLINOSITIDE PHOSPHATASE SAC1"/>
    <property type="match status" value="1"/>
</dbReference>
<dbReference type="Gene3D" id="3.30.70.330">
    <property type="match status" value="1"/>
</dbReference>
<dbReference type="InterPro" id="IPR002013">
    <property type="entry name" value="SAC_dom"/>
</dbReference>
<proteinExistence type="predicted"/>
<protein>
    <recommendedName>
        <fullName evidence="1">SAC domain-containing protein</fullName>
    </recommendedName>
</protein>
<sequence length="255" mass="29187">MYLEYEAKRYGEVVVKDDKELGVGVGEKRKAMDSGFEMVDTEEGFDDEDKLLRTVFVGNLPLKVKKKALLKEFSQFALRIRSVPIMDSKTPRKGAVIKKEFKAAVDNNFSKGSGNLSWFPYLPGDVDEVLIMRPEFKTFNFRRITLISRRSTRRLGTRMWRRGANLQGDAANFIETEQFMEFDGFISSFLQVLSCQSMVLQITTNLSDGLHYYEVYGVDCNAPWRGPLFRIPITITKPISVRIPITITKPISVRC</sequence>
<evidence type="ECO:0000313" key="2">
    <source>
        <dbReference type="EMBL" id="KAK1384124.1"/>
    </source>
</evidence>
<evidence type="ECO:0000259" key="1">
    <source>
        <dbReference type="PROSITE" id="PS50275"/>
    </source>
</evidence>
<dbReference type="InterPro" id="IPR012677">
    <property type="entry name" value="Nucleotide-bd_a/b_plait_sf"/>
</dbReference>
<evidence type="ECO:0000313" key="3">
    <source>
        <dbReference type="Proteomes" id="UP001237642"/>
    </source>
</evidence>
<reference evidence="2" key="1">
    <citation type="submission" date="2023-02" db="EMBL/GenBank/DDBJ databases">
        <title>Genome of toxic invasive species Heracleum sosnowskyi carries increased number of genes despite the absence of recent whole-genome duplications.</title>
        <authorList>
            <person name="Schelkunov M."/>
            <person name="Shtratnikova V."/>
            <person name="Makarenko M."/>
            <person name="Klepikova A."/>
            <person name="Omelchenko D."/>
            <person name="Novikova G."/>
            <person name="Obukhova E."/>
            <person name="Bogdanov V."/>
            <person name="Penin A."/>
            <person name="Logacheva M."/>
        </authorList>
    </citation>
    <scope>NUCLEOTIDE SEQUENCE</scope>
    <source>
        <strain evidence="2">Hsosn_3</strain>
        <tissue evidence="2">Leaf</tissue>
    </source>
</reference>
<feature type="domain" description="SAC" evidence="1">
    <location>
        <begin position="143"/>
        <end position="192"/>
    </location>
</feature>
<dbReference type="SUPFAM" id="SSF54928">
    <property type="entry name" value="RNA-binding domain, RBD"/>
    <property type="match status" value="1"/>
</dbReference>
<reference evidence="2" key="2">
    <citation type="submission" date="2023-05" db="EMBL/GenBank/DDBJ databases">
        <authorList>
            <person name="Schelkunov M.I."/>
        </authorList>
    </citation>
    <scope>NUCLEOTIDE SEQUENCE</scope>
    <source>
        <strain evidence="2">Hsosn_3</strain>
        <tissue evidence="2">Leaf</tissue>
    </source>
</reference>
<dbReference type="InterPro" id="IPR046940">
    <property type="entry name" value="TPPII_Ig-like_sf"/>
</dbReference>
<gene>
    <name evidence="2" type="ORF">POM88_021859</name>
</gene>
<dbReference type="EMBL" id="JAUIZM010000005">
    <property type="protein sequence ID" value="KAK1384124.1"/>
    <property type="molecule type" value="Genomic_DNA"/>
</dbReference>
<organism evidence="2 3">
    <name type="scientific">Heracleum sosnowskyi</name>
    <dbReference type="NCBI Taxonomy" id="360622"/>
    <lineage>
        <taxon>Eukaryota</taxon>
        <taxon>Viridiplantae</taxon>
        <taxon>Streptophyta</taxon>
        <taxon>Embryophyta</taxon>
        <taxon>Tracheophyta</taxon>
        <taxon>Spermatophyta</taxon>
        <taxon>Magnoliopsida</taxon>
        <taxon>eudicotyledons</taxon>
        <taxon>Gunneridae</taxon>
        <taxon>Pentapetalae</taxon>
        <taxon>asterids</taxon>
        <taxon>campanulids</taxon>
        <taxon>Apiales</taxon>
        <taxon>Apiaceae</taxon>
        <taxon>Apioideae</taxon>
        <taxon>apioid superclade</taxon>
        <taxon>Tordylieae</taxon>
        <taxon>Tordyliinae</taxon>
        <taxon>Heracleum</taxon>
    </lineage>
</organism>